<keyword evidence="4" id="KW-1185">Reference proteome</keyword>
<reference evidence="3" key="2">
    <citation type="submission" date="2013-04" db="UniProtKB">
        <authorList>
            <consortium name="EnsemblPlants"/>
        </authorList>
    </citation>
    <scope>IDENTIFICATION</scope>
</reference>
<organism evidence="3">
    <name type="scientific">Oryza brachyantha</name>
    <name type="common">malo sina</name>
    <dbReference type="NCBI Taxonomy" id="4533"/>
    <lineage>
        <taxon>Eukaryota</taxon>
        <taxon>Viridiplantae</taxon>
        <taxon>Streptophyta</taxon>
        <taxon>Embryophyta</taxon>
        <taxon>Tracheophyta</taxon>
        <taxon>Spermatophyta</taxon>
        <taxon>Magnoliopsida</taxon>
        <taxon>Liliopsida</taxon>
        <taxon>Poales</taxon>
        <taxon>Poaceae</taxon>
        <taxon>BOP clade</taxon>
        <taxon>Oryzoideae</taxon>
        <taxon>Oryzeae</taxon>
        <taxon>Oryzinae</taxon>
        <taxon>Oryza</taxon>
    </lineage>
</organism>
<feature type="chain" id="PRO_5003772916" evidence="2">
    <location>
        <begin position="17"/>
        <end position="121"/>
    </location>
</feature>
<protein>
    <submittedName>
        <fullName evidence="3">Uncharacterized protein</fullName>
    </submittedName>
</protein>
<evidence type="ECO:0000256" key="1">
    <source>
        <dbReference type="SAM" id="MobiDB-lite"/>
    </source>
</evidence>
<name>J3KZ63_ORYBR</name>
<feature type="region of interest" description="Disordered" evidence="1">
    <location>
        <begin position="101"/>
        <end position="121"/>
    </location>
</feature>
<proteinExistence type="predicted"/>
<dbReference type="EnsemblPlants" id="OB01G22690.1">
    <property type="protein sequence ID" value="OB01G22690.1"/>
    <property type="gene ID" value="OB01G22690"/>
</dbReference>
<accession>J3KZ63</accession>
<reference evidence="3" key="1">
    <citation type="journal article" date="2013" name="Nat. Commun.">
        <title>Whole-genome sequencing of Oryza brachyantha reveals mechanisms underlying Oryza genome evolution.</title>
        <authorList>
            <person name="Chen J."/>
            <person name="Huang Q."/>
            <person name="Gao D."/>
            <person name="Wang J."/>
            <person name="Lang Y."/>
            <person name="Liu T."/>
            <person name="Li B."/>
            <person name="Bai Z."/>
            <person name="Luis Goicoechea J."/>
            <person name="Liang C."/>
            <person name="Chen C."/>
            <person name="Zhang W."/>
            <person name="Sun S."/>
            <person name="Liao Y."/>
            <person name="Zhang X."/>
            <person name="Yang L."/>
            <person name="Song C."/>
            <person name="Wang M."/>
            <person name="Shi J."/>
            <person name="Liu G."/>
            <person name="Liu J."/>
            <person name="Zhou H."/>
            <person name="Zhou W."/>
            <person name="Yu Q."/>
            <person name="An N."/>
            <person name="Chen Y."/>
            <person name="Cai Q."/>
            <person name="Wang B."/>
            <person name="Liu B."/>
            <person name="Min J."/>
            <person name="Huang Y."/>
            <person name="Wu H."/>
            <person name="Li Z."/>
            <person name="Zhang Y."/>
            <person name="Yin Y."/>
            <person name="Song W."/>
            <person name="Jiang J."/>
            <person name="Jackson S.A."/>
            <person name="Wing R.A."/>
            <person name="Wang J."/>
            <person name="Chen M."/>
        </authorList>
    </citation>
    <scope>NUCLEOTIDE SEQUENCE [LARGE SCALE GENOMIC DNA]</scope>
    <source>
        <strain evidence="3">cv. IRGC 101232</strain>
    </source>
</reference>
<feature type="region of interest" description="Disordered" evidence="1">
    <location>
        <begin position="26"/>
        <end position="58"/>
    </location>
</feature>
<sequence length="121" mass="11656">MARSMALALLAQLALAAHLTTVACARRAPPGPDGFGGAVVDTSPTNSGPSPANGHGYQPSAAVVVLPAAGGAPGVSSTIGSRASGDVLMARPCRCDVATRTLQHGGGAGGDGESSAAARRP</sequence>
<evidence type="ECO:0000313" key="4">
    <source>
        <dbReference type="Proteomes" id="UP000006038"/>
    </source>
</evidence>
<evidence type="ECO:0000313" key="3">
    <source>
        <dbReference type="EnsemblPlants" id="OB01G22690.1"/>
    </source>
</evidence>
<dbReference type="Proteomes" id="UP000006038">
    <property type="component" value="Chromosome 1"/>
</dbReference>
<dbReference type="AlphaFoldDB" id="J3KZ63"/>
<dbReference type="PROSITE" id="PS51257">
    <property type="entry name" value="PROKAR_LIPOPROTEIN"/>
    <property type="match status" value="1"/>
</dbReference>
<dbReference type="HOGENOM" id="CLU_168566_0_0_1"/>
<evidence type="ECO:0000256" key="2">
    <source>
        <dbReference type="SAM" id="SignalP"/>
    </source>
</evidence>
<dbReference type="Gramene" id="OB01G22690.1">
    <property type="protein sequence ID" value="OB01G22690.1"/>
    <property type="gene ID" value="OB01G22690"/>
</dbReference>
<keyword evidence="2" id="KW-0732">Signal</keyword>
<feature type="signal peptide" evidence="2">
    <location>
        <begin position="1"/>
        <end position="16"/>
    </location>
</feature>